<feature type="region of interest" description="Disordered" evidence="1">
    <location>
        <begin position="595"/>
        <end position="622"/>
    </location>
</feature>
<sequence length="622" mass="67375">MSILEFPRVYFGGQVSWDPITTNNNTMPTWVAAYDEANADPKLGRDPVTTKLVGDYRKAAVAQIPQQNWDPDGTHRSIFYNCCVSGVDLGKGLDTKDPFVKAPVNLAGMLVDAEPYGPYTSQLFFDALGLGINGGCRILGVPVRRSSDRYINFFANQSNNMIAGVASVLWQSCYQWEGELDAAHPTLRIDPYDSPVLQALRRQMGQPGVKGLMVRFVTYDTVYYNDPALSNSSPDVAKHAADLLAKFAAGGFQPNPARSPMVGTVGIWRDGDPMHEPGDRALLTSQTPVPVGGGAPPVPFGSGWARIDVENNRIALDLSNCVPWINRTPDKADVGEISLEAGGKTIAALSPADYAQASYEATSGIVDIPIPPASLPLLDGDLSLVAKVDGNPVTLLAEKALRAIPLEPNLYVDQDDPATAEVQVYDRGKPAGKGITVTMSEVGSLENDPLVAMTDDHGIARFPLKTSVPTVTQLVFQPGPDPMLPVTSNSFDPQVFTYMYLRVLPADDDVAALPPTWANVHDKVLSYWEALAPCMDNWLPLGDEKQVRAYAAVLRKLTATDYFERFRYMPVTRDLTRGQRTLLYNFLDSPATAPPSDGAKLKAGAPEAGDTSDFGKLARAMR</sequence>
<organism evidence="2 3">
    <name type="scientific">Sphingomonas hengshuiensis</name>
    <dbReference type="NCBI Taxonomy" id="1609977"/>
    <lineage>
        <taxon>Bacteria</taxon>
        <taxon>Pseudomonadati</taxon>
        <taxon>Pseudomonadota</taxon>
        <taxon>Alphaproteobacteria</taxon>
        <taxon>Sphingomonadales</taxon>
        <taxon>Sphingomonadaceae</taxon>
        <taxon>Sphingomonas</taxon>
    </lineage>
</organism>
<dbReference type="EMBL" id="CP010836">
    <property type="protein sequence ID" value="AJP71390.1"/>
    <property type="molecule type" value="Genomic_DNA"/>
</dbReference>
<accession>A0A7U4LEH0</accession>
<keyword evidence="3" id="KW-1185">Reference proteome</keyword>
<gene>
    <name evidence="2" type="ORF">TS85_05795</name>
</gene>
<dbReference type="Proteomes" id="UP000032300">
    <property type="component" value="Chromosome"/>
</dbReference>
<reference evidence="2 3" key="2">
    <citation type="submission" date="2015-02" db="EMBL/GenBank/DDBJ databases">
        <title>The complete genome of Sphingomonas hengshuiensis sp. WHSC-8 isolated from soil of Hengshui Lake.</title>
        <authorList>
            <person name="Wei S."/>
            <person name="Guo J."/>
            <person name="Su C."/>
            <person name="Wu R."/>
            <person name="Zhang Z."/>
            <person name="Liang K."/>
            <person name="Li H."/>
            <person name="Wang T."/>
            <person name="Liu H."/>
            <person name="Zhang C."/>
            <person name="Li Z."/>
            <person name="Wang Q."/>
            <person name="Meng J."/>
        </authorList>
    </citation>
    <scope>NUCLEOTIDE SEQUENCE [LARGE SCALE GENOMIC DNA]</scope>
    <source>
        <strain evidence="2 3">WHSC-8</strain>
    </source>
</reference>
<dbReference type="KEGG" id="sphi:TS85_05795"/>
<dbReference type="RefSeq" id="WP_044330964.1">
    <property type="nucleotide sequence ID" value="NZ_CP010836.1"/>
</dbReference>
<evidence type="ECO:0000313" key="3">
    <source>
        <dbReference type="Proteomes" id="UP000032300"/>
    </source>
</evidence>
<proteinExistence type="predicted"/>
<dbReference type="OrthoDB" id="9800162at2"/>
<name>A0A7U4LEH0_9SPHN</name>
<dbReference type="AlphaFoldDB" id="A0A7U4LEH0"/>
<protein>
    <submittedName>
        <fullName evidence="2">Uncharacterized protein</fullName>
    </submittedName>
</protein>
<evidence type="ECO:0000256" key="1">
    <source>
        <dbReference type="SAM" id="MobiDB-lite"/>
    </source>
</evidence>
<reference evidence="2 3" key="1">
    <citation type="journal article" date="2015" name="Int. J. Syst. Evol. Microbiol.">
        <title>Sphingomonas hengshuiensis sp. nov., isolated from lake wetland.</title>
        <authorList>
            <person name="Wei S."/>
            <person name="Wang T."/>
            <person name="Liu H."/>
            <person name="Zhang C."/>
            <person name="Guo J."/>
            <person name="Wang Q."/>
            <person name="Liang K."/>
            <person name="Zhang Z."/>
        </authorList>
    </citation>
    <scope>NUCLEOTIDE SEQUENCE [LARGE SCALE GENOMIC DNA]</scope>
    <source>
        <strain evidence="2 3">WHSC-8</strain>
    </source>
</reference>
<evidence type="ECO:0000313" key="2">
    <source>
        <dbReference type="EMBL" id="AJP71390.1"/>
    </source>
</evidence>